<reference evidence="2 3" key="1">
    <citation type="submission" date="2010-06" db="EMBL/GenBank/DDBJ databases">
        <title>Complete sequence chromosome of Methanohalobium evestigatum Z-7303.</title>
        <authorList>
            <consortium name="US DOE Joint Genome Institute"/>
            <person name="Lucas S."/>
            <person name="Copeland A."/>
            <person name="Lapidus A."/>
            <person name="Cheng J.-F."/>
            <person name="Bruce D."/>
            <person name="Goodwin L."/>
            <person name="Pitluck S."/>
            <person name="Saunders E."/>
            <person name="Detter J.C."/>
            <person name="Han C."/>
            <person name="Tapia R."/>
            <person name="Land M."/>
            <person name="Hauser L."/>
            <person name="Kyrpides N."/>
            <person name="Mikhailova N."/>
            <person name="Sieprawska-Lupa M."/>
            <person name="Whitman W.B."/>
            <person name="Anderson I."/>
            <person name="Woyke T."/>
        </authorList>
    </citation>
    <scope>NUCLEOTIDE SEQUENCE [LARGE SCALE GENOMIC DNA]</scope>
    <source>
        <strain evidence="3">ATCC BAA-1072 / DSM 3721 / NBRC 107634 / OCM 161 / Z-7303</strain>
    </source>
</reference>
<name>D7E8W1_METEZ</name>
<evidence type="ECO:0000256" key="1">
    <source>
        <dbReference type="SAM" id="Phobius"/>
    </source>
</evidence>
<evidence type="ECO:0000313" key="2">
    <source>
        <dbReference type="EMBL" id="ADI73782.1"/>
    </source>
</evidence>
<dbReference type="AlphaFoldDB" id="D7E8W1"/>
<sequence length="174" mass="19972">MVTGLIDSIEKEILNCNAFNKMVMKSIILAIFIILLSCTTLGYPAFAQTVDNKHQYIDIEQMVIEFDDNDAQARINYELDLFAQMYVFVLGSRNLEPTFNDMFSEFEDFRVVEIGKNHARLILSNVSRQSSEYYLHDSRNLGTNVDRLVIIYPEGTSKILENTNSTPNTFYTGK</sequence>
<evidence type="ECO:0000313" key="3">
    <source>
        <dbReference type="Proteomes" id="UP000000391"/>
    </source>
</evidence>
<dbReference type="STRING" id="644295.Metev_0885"/>
<keyword evidence="1" id="KW-0472">Membrane</keyword>
<keyword evidence="1" id="KW-0812">Transmembrane</keyword>
<accession>D7E8W1</accession>
<proteinExistence type="predicted"/>
<keyword evidence="3" id="KW-1185">Reference proteome</keyword>
<keyword evidence="1" id="KW-1133">Transmembrane helix</keyword>
<dbReference type="Proteomes" id="UP000000391">
    <property type="component" value="Chromosome"/>
</dbReference>
<dbReference type="KEGG" id="mev:Metev_0885"/>
<dbReference type="EMBL" id="CP002069">
    <property type="protein sequence ID" value="ADI73782.1"/>
    <property type="molecule type" value="Genomic_DNA"/>
</dbReference>
<feature type="transmembrane region" description="Helical" evidence="1">
    <location>
        <begin position="27"/>
        <end position="46"/>
    </location>
</feature>
<gene>
    <name evidence="2" type="ordered locus">Metev_0885</name>
</gene>
<dbReference type="HOGENOM" id="CLU_136001_0_0_2"/>
<protein>
    <submittedName>
        <fullName evidence="2">Uncharacterized protein</fullName>
    </submittedName>
</protein>
<organism evidence="2 3">
    <name type="scientific">Methanohalobium evestigatum (strain ATCC BAA-1072 / DSM 3721 / NBRC 107634 / OCM 161 / Z-7303)</name>
    <dbReference type="NCBI Taxonomy" id="644295"/>
    <lineage>
        <taxon>Archaea</taxon>
        <taxon>Methanobacteriati</taxon>
        <taxon>Methanobacteriota</taxon>
        <taxon>Stenosarchaea group</taxon>
        <taxon>Methanomicrobia</taxon>
        <taxon>Methanosarcinales</taxon>
        <taxon>Methanosarcinaceae</taxon>
        <taxon>Methanohalobium</taxon>
    </lineage>
</organism>